<accession>A0A6A5WML9</accession>
<proteinExistence type="predicted"/>
<evidence type="ECO:0000313" key="1">
    <source>
        <dbReference type="EMBL" id="KAF2001421.1"/>
    </source>
</evidence>
<dbReference type="Proteomes" id="UP000799779">
    <property type="component" value="Unassembled WGS sequence"/>
</dbReference>
<evidence type="ECO:0000313" key="2">
    <source>
        <dbReference type="Proteomes" id="UP000799779"/>
    </source>
</evidence>
<gene>
    <name evidence="1" type="ORF">P154DRAFT_533950</name>
</gene>
<organism evidence="1 2">
    <name type="scientific">Amniculicola lignicola CBS 123094</name>
    <dbReference type="NCBI Taxonomy" id="1392246"/>
    <lineage>
        <taxon>Eukaryota</taxon>
        <taxon>Fungi</taxon>
        <taxon>Dikarya</taxon>
        <taxon>Ascomycota</taxon>
        <taxon>Pezizomycotina</taxon>
        <taxon>Dothideomycetes</taxon>
        <taxon>Pleosporomycetidae</taxon>
        <taxon>Pleosporales</taxon>
        <taxon>Amniculicolaceae</taxon>
        <taxon>Amniculicola</taxon>
    </lineage>
</organism>
<reference evidence="1" key="1">
    <citation type="journal article" date="2020" name="Stud. Mycol.">
        <title>101 Dothideomycetes genomes: a test case for predicting lifestyles and emergence of pathogens.</title>
        <authorList>
            <person name="Haridas S."/>
            <person name="Albert R."/>
            <person name="Binder M."/>
            <person name="Bloem J."/>
            <person name="Labutti K."/>
            <person name="Salamov A."/>
            <person name="Andreopoulos B."/>
            <person name="Baker S."/>
            <person name="Barry K."/>
            <person name="Bills G."/>
            <person name="Bluhm B."/>
            <person name="Cannon C."/>
            <person name="Castanera R."/>
            <person name="Culley D."/>
            <person name="Daum C."/>
            <person name="Ezra D."/>
            <person name="Gonzalez J."/>
            <person name="Henrissat B."/>
            <person name="Kuo A."/>
            <person name="Liang C."/>
            <person name="Lipzen A."/>
            <person name="Lutzoni F."/>
            <person name="Magnuson J."/>
            <person name="Mondo S."/>
            <person name="Nolan M."/>
            <person name="Ohm R."/>
            <person name="Pangilinan J."/>
            <person name="Park H.-J."/>
            <person name="Ramirez L."/>
            <person name="Alfaro M."/>
            <person name="Sun H."/>
            <person name="Tritt A."/>
            <person name="Yoshinaga Y."/>
            <person name="Zwiers L.-H."/>
            <person name="Turgeon B."/>
            <person name="Goodwin S."/>
            <person name="Spatafora J."/>
            <person name="Crous P."/>
            <person name="Grigoriev I."/>
        </authorList>
    </citation>
    <scope>NUCLEOTIDE SEQUENCE</scope>
    <source>
        <strain evidence="1">CBS 123094</strain>
    </source>
</reference>
<sequence length="204" mass="22236">MCGRHGSHGIGHGAQVSSCSQQRRGCCVAGLCPHHQVPGWLHYWLHQYSTPCSACHGCQSPAAASETDRVCAVVLDSRQTPKSSVSAQRQTSKQPADGFDARVNTCNKQFSTAIKSSPCATRNLLLPSYVLEPDSHRLSSRITASRYRRRLQLVALLRETGGPSIALGTYRQTIADSSQQTERPLGVSCSNMMHELSQSKDQVE</sequence>
<keyword evidence="2" id="KW-1185">Reference proteome</keyword>
<protein>
    <submittedName>
        <fullName evidence="1">Uncharacterized protein</fullName>
    </submittedName>
</protein>
<name>A0A6A5WML9_9PLEO</name>
<dbReference type="EMBL" id="ML977583">
    <property type="protein sequence ID" value="KAF2001421.1"/>
    <property type="molecule type" value="Genomic_DNA"/>
</dbReference>
<dbReference type="AlphaFoldDB" id="A0A6A5WML9"/>